<evidence type="ECO:0000256" key="3">
    <source>
        <dbReference type="ARBA" id="ARBA00022617"/>
    </source>
</evidence>
<dbReference type="GO" id="GO:0046872">
    <property type="term" value="F:metal ion binding"/>
    <property type="evidence" value="ECO:0007669"/>
    <property type="project" value="UniProtKB-KW"/>
</dbReference>
<dbReference type="SUPFAM" id="SSF54909">
    <property type="entry name" value="Dimeric alpha+beta barrel"/>
    <property type="match status" value="1"/>
</dbReference>
<sequence length="501" mass="55571">MAPPLNLDNIQGDILSGLPKKGEIFFFFQINKDFVKDFCTGIGELAHHVTSVTQCENDRQKIIKEKERAALHDTTPKLLELSGINIAFSHKGLKTLGIRDPIHDEVFEKGMVADADGEDREIPQPPQNRPPLYLNDDLSVWEPEFRDVEIHGVILITGSSHPKLKDTLAKVKRIFKVGQKDATITEVTQVEGHVRPGDVHGHEHFGFADGIAQPAVDGVPALVHRGTDTIHQGVILLGRPGDEKENDRPSWALDGSFLAFRKLKQKVPEFQKFLDDKARDTGLSSDLLGAKLVGRWKNGAPVENFPLQPVKPEEIAIFKAAAKDSSQNDNFRYDQIVKQKNCPYAAHTRKTNPRDDIAFNTSAHQEHRIIRRGIQYGPEVTDEESATSTSSPDSKLERGLLFVCYQSDISKGFSFIQKLWANNVGFPFDKKDAPPPQAGFDAIIGAALSNKPEPSRYMSGFDASDQAKRLSLTDDWVIAKGGEYFFSPSISALQDTFAQAA</sequence>
<dbReference type="NCBIfam" id="TIGR01413">
    <property type="entry name" value="Dyp_perox_fam"/>
    <property type="match status" value="1"/>
</dbReference>
<dbReference type="GO" id="GO:0004601">
    <property type="term" value="F:peroxidase activity"/>
    <property type="evidence" value="ECO:0007669"/>
    <property type="project" value="UniProtKB-KW"/>
</dbReference>
<accession>A0A8H7WIN0</accession>
<keyword evidence="4" id="KW-0479">Metal-binding</keyword>
<dbReference type="InterPro" id="IPR049509">
    <property type="entry name" value="DyP_N"/>
</dbReference>
<keyword evidence="3" id="KW-0349">Heme</keyword>
<evidence type="ECO:0000256" key="5">
    <source>
        <dbReference type="ARBA" id="ARBA00022729"/>
    </source>
</evidence>
<dbReference type="PANTHER" id="PTHR30521:SF4">
    <property type="entry name" value="DEFERROCHELATASE"/>
    <property type="match status" value="1"/>
</dbReference>
<dbReference type="Pfam" id="PF20628">
    <property type="entry name" value="Dyp_perox_C"/>
    <property type="match status" value="1"/>
</dbReference>
<evidence type="ECO:0000256" key="1">
    <source>
        <dbReference type="ARBA" id="ARBA00001970"/>
    </source>
</evidence>
<evidence type="ECO:0000256" key="2">
    <source>
        <dbReference type="ARBA" id="ARBA00022559"/>
    </source>
</evidence>
<evidence type="ECO:0008006" key="13">
    <source>
        <dbReference type="Google" id="ProtNLM"/>
    </source>
</evidence>
<dbReference type="Proteomes" id="UP000664132">
    <property type="component" value="Unassembled WGS sequence"/>
</dbReference>
<protein>
    <recommendedName>
        <fullName evidence="13">Dyp-type peroxidase</fullName>
    </recommendedName>
</protein>
<organism evidence="11 12">
    <name type="scientific">Cadophora malorum</name>
    <dbReference type="NCBI Taxonomy" id="108018"/>
    <lineage>
        <taxon>Eukaryota</taxon>
        <taxon>Fungi</taxon>
        <taxon>Dikarya</taxon>
        <taxon>Ascomycota</taxon>
        <taxon>Pezizomycotina</taxon>
        <taxon>Leotiomycetes</taxon>
        <taxon>Helotiales</taxon>
        <taxon>Ploettnerulaceae</taxon>
        <taxon>Cadophora</taxon>
    </lineage>
</organism>
<dbReference type="InterPro" id="IPR048328">
    <property type="entry name" value="Dyp_perox_C"/>
</dbReference>
<dbReference type="GO" id="GO:0005829">
    <property type="term" value="C:cytosol"/>
    <property type="evidence" value="ECO:0007669"/>
    <property type="project" value="TreeGrafter"/>
</dbReference>
<dbReference type="PROSITE" id="PS51404">
    <property type="entry name" value="DYP_PEROXIDASE"/>
    <property type="match status" value="1"/>
</dbReference>
<proteinExistence type="inferred from homology"/>
<keyword evidence="7" id="KW-0408">Iron</keyword>
<gene>
    <name evidence="11" type="ORF">IFR04_001303</name>
</gene>
<feature type="domain" description="Dyp-type peroxidase C-terminal" evidence="9">
    <location>
        <begin position="248"/>
        <end position="421"/>
    </location>
</feature>
<comment type="caution">
    <text evidence="11">The sequence shown here is derived from an EMBL/GenBank/DDBJ whole genome shotgun (WGS) entry which is preliminary data.</text>
</comment>
<comment type="cofactor">
    <cofactor evidence="1">
        <name>heme b</name>
        <dbReference type="ChEBI" id="CHEBI:60344"/>
    </cofactor>
</comment>
<evidence type="ECO:0000259" key="10">
    <source>
        <dbReference type="Pfam" id="PF21105"/>
    </source>
</evidence>
<evidence type="ECO:0000256" key="4">
    <source>
        <dbReference type="ARBA" id="ARBA00022723"/>
    </source>
</evidence>
<dbReference type="Pfam" id="PF21105">
    <property type="entry name" value="DyP_N"/>
    <property type="match status" value="1"/>
</dbReference>
<evidence type="ECO:0000259" key="9">
    <source>
        <dbReference type="Pfam" id="PF20628"/>
    </source>
</evidence>
<reference evidence="11" key="1">
    <citation type="submission" date="2021-02" db="EMBL/GenBank/DDBJ databases">
        <title>Genome sequence Cadophora malorum strain M34.</title>
        <authorList>
            <person name="Stefanovic E."/>
            <person name="Vu D."/>
            <person name="Scully C."/>
            <person name="Dijksterhuis J."/>
            <person name="Roader J."/>
            <person name="Houbraken J."/>
        </authorList>
    </citation>
    <scope>NUCLEOTIDE SEQUENCE</scope>
    <source>
        <strain evidence="11">M34</strain>
    </source>
</reference>
<evidence type="ECO:0000313" key="12">
    <source>
        <dbReference type="Proteomes" id="UP000664132"/>
    </source>
</evidence>
<evidence type="ECO:0000256" key="6">
    <source>
        <dbReference type="ARBA" id="ARBA00023002"/>
    </source>
</evidence>
<feature type="domain" description="DyP dimeric alpha+beta barrel" evidence="10">
    <location>
        <begin position="9"/>
        <end position="196"/>
    </location>
</feature>
<dbReference type="PANTHER" id="PTHR30521">
    <property type="entry name" value="DEFERROCHELATASE/PEROXIDASE"/>
    <property type="match status" value="1"/>
</dbReference>
<keyword evidence="6" id="KW-0560">Oxidoreductase</keyword>
<keyword evidence="12" id="KW-1185">Reference proteome</keyword>
<comment type="similarity">
    <text evidence="8">Belongs to the DyP-type peroxidase family.</text>
</comment>
<keyword evidence="5" id="KW-0732">Signal</keyword>
<evidence type="ECO:0000256" key="7">
    <source>
        <dbReference type="ARBA" id="ARBA00023004"/>
    </source>
</evidence>
<dbReference type="InterPro" id="IPR006314">
    <property type="entry name" value="Dyp_peroxidase"/>
</dbReference>
<dbReference type="EMBL" id="JAFJYH010000009">
    <property type="protein sequence ID" value="KAG4425606.1"/>
    <property type="molecule type" value="Genomic_DNA"/>
</dbReference>
<evidence type="ECO:0000313" key="11">
    <source>
        <dbReference type="EMBL" id="KAG4425606.1"/>
    </source>
</evidence>
<dbReference type="OrthoDB" id="3207336at2759"/>
<keyword evidence="2" id="KW-0575">Peroxidase</keyword>
<dbReference type="InterPro" id="IPR011008">
    <property type="entry name" value="Dimeric_a/b-barrel"/>
</dbReference>
<evidence type="ECO:0000256" key="8">
    <source>
        <dbReference type="ARBA" id="ARBA00025737"/>
    </source>
</evidence>
<dbReference type="AlphaFoldDB" id="A0A8H7WIN0"/>
<name>A0A8H7WIN0_9HELO</name>
<dbReference type="GO" id="GO:0020037">
    <property type="term" value="F:heme binding"/>
    <property type="evidence" value="ECO:0007669"/>
    <property type="project" value="InterPro"/>
</dbReference>